<evidence type="ECO:0000313" key="3">
    <source>
        <dbReference type="Proteomes" id="UP000578091"/>
    </source>
</evidence>
<sequence length="296" mass="32084">MWQDKHIYVKPTGGKQRELADIAVISQRLKAGNVISRSMWILQAKVVEKPTSSFSGTSSKKEIELFEGAPPGSQTPGFDLLERKNGKSIGFFPSGAFGGPLHWSFLTLHRDPKVPLQEVLRDRWPGSKIVAPTHKSLCGSLVDVIDGGRGAPVVLPAQKGDEWSRLFELLMAQPSGVTTGHATSAANPTGAVMQLSTLQLAAVHAAVGLERSDYLPYSRWHYNHWLYNHWPRLSMRGSITHPLEGSGGSEALSHALQTEAFGEGANSPPEEPLERAPDEPGPGFPLTVFIDIGGND</sequence>
<name>A0A853JF73_9GAMM</name>
<comment type="caution">
    <text evidence="2">The sequence shown here is derived from an EMBL/GenBank/DDBJ whole genome shotgun (WGS) entry which is preliminary data.</text>
</comment>
<gene>
    <name evidence="2" type="ORF">H0E84_16370</name>
</gene>
<proteinExistence type="predicted"/>
<reference evidence="2 3" key="1">
    <citation type="submission" date="2020-07" db="EMBL/GenBank/DDBJ databases">
        <title>Luteimonas sp. SJ-92.</title>
        <authorList>
            <person name="Huang X.-X."/>
            <person name="Xu L."/>
            <person name="Sun J.-Q."/>
        </authorList>
    </citation>
    <scope>NUCLEOTIDE SEQUENCE [LARGE SCALE GENOMIC DNA]</scope>
    <source>
        <strain evidence="2 3">SJ-92</strain>
    </source>
</reference>
<keyword evidence="3" id="KW-1185">Reference proteome</keyword>
<accession>A0A853JF73</accession>
<evidence type="ECO:0000313" key="2">
    <source>
        <dbReference type="EMBL" id="NZA27956.1"/>
    </source>
</evidence>
<evidence type="ECO:0000256" key="1">
    <source>
        <dbReference type="SAM" id="MobiDB-lite"/>
    </source>
</evidence>
<dbReference type="RefSeq" id="WP_180679717.1">
    <property type="nucleotide sequence ID" value="NZ_JACCKA010000087.1"/>
</dbReference>
<protein>
    <submittedName>
        <fullName evidence="2">Uncharacterized protein</fullName>
    </submittedName>
</protein>
<dbReference type="EMBL" id="JACCKA010000087">
    <property type="protein sequence ID" value="NZA27956.1"/>
    <property type="molecule type" value="Genomic_DNA"/>
</dbReference>
<dbReference type="AlphaFoldDB" id="A0A853JF73"/>
<organism evidence="2 3">
    <name type="scientific">Luteimonas salinisoli</name>
    <dbReference type="NCBI Taxonomy" id="2752307"/>
    <lineage>
        <taxon>Bacteria</taxon>
        <taxon>Pseudomonadati</taxon>
        <taxon>Pseudomonadota</taxon>
        <taxon>Gammaproteobacteria</taxon>
        <taxon>Lysobacterales</taxon>
        <taxon>Lysobacteraceae</taxon>
        <taxon>Luteimonas</taxon>
    </lineage>
</organism>
<feature type="region of interest" description="Disordered" evidence="1">
    <location>
        <begin position="262"/>
        <end position="296"/>
    </location>
</feature>
<dbReference type="Proteomes" id="UP000578091">
    <property type="component" value="Unassembled WGS sequence"/>
</dbReference>